<evidence type="ECO:0000313" key="4">
    <source>
        <dbReference type="Proteomes" id="UP001327560"/>
    </source>
</evidence>
<reference evidence="3 4" key="1">
    <citation type="submission" date="2023-10" db="EMBL/GenBank/DDBJ databases">
        <title>Chromosome-scale genome assembly provides insights into flower coloration mechanisms of Canna indica.</title>
        <authorList>
            <person name="Li C."/>
        </authorList>
    </citation>
    <scope>NUCLEOTIDE SEQUENCE [LARGE SCALE GENOMIC DNA]</scope>
    <source>
        <tissue evidence="3">Flower</tissue>
    </source>
</reference>
<accession>A0AAQ3Q346</accession>
<keyword evidence="2" id="KW-1133">Transmembrane helix</keyword>
<keyword evidence="4" id="KW-1185">Reference proteome</keyword>
<name>A0AAQ3Q346_9LILI</name>
<protein>
    <submittedName>
        <fullName evidence="3">Cell number regulator 10-like</fullName>
    </submittedName>
</protein>
<evidence type="ECO:0000256" key="1">
    <source>
        <dbReference type="SAM" id="MobiDB-lite"/>
    </source>
</evidence>
<dbReference type="NCBIfam" id="TIGR01571">
    <property type="entry name" value="A_thal_Cys_rich"/>
    <property type="match status" value="1"/>
</dbReference>
<feature type="compositionally biased region" description="Polar residues" evidence="1">
    <location>
        <begin position="12"/>
        <end position="21"/>
    </location>
</feature>
<evidence type="ECO:0000256" key="2">
    <source>
        <dbReference type="SAM" id="Phobius"/>
    </source>
</evidence>
<organism evidence="3 4">
    <name type="scientific">Canna indica</name>
    <name type="common">Indian-shot</name>
    <dbReference type="NCBI Taxonomy" id="4628"/>
    <lineage>
        <taxon>Eukaryota</taxon>
        <taxon>Viridiplantae</taxon>
        <taxon>Streptophyta</taxon>
        <taxon>Embryophyta</taxon>
        <taxon>Tracheophyta</taxon>
        <taxon>Spermatophyta</taxon>
        <taxon>Magnoliopsida</taxon>
        <taxon>Liliopsida</taxon>
        <taxon>Zingiberales</taxon>
        <taxon>Cannaceae</taxon>
        <taxon>Canna</taxon>
    </lineage>
</organism>
<keyword evidence="2" id="KW-0812">Transmembrane</keyword>
<sequence>MTSVPMAPTDYGDQNQFSKVNEWTPPIPMTSTGYDDQNQFSNVNERTPPMPMAPTSYDDHNQFSKIDERTPPMPMAPTGYGDHNQFSNANESAPPVPMVPTGYGGQNQFSNVNELAPPMFMASIGYGDQNQFWSTGLCDCMDDIGNCCMTCWCPCVTFGRITEIVDRGTTSCGASGALYALILGFTGWQWIYSWFYRTRLRTEYNLPQSPCCDCCVHFWCDYCALCQEYRELKNRGFDMTIGWHLNMERRARGGSGMTQPPIMQGGMMR</sequence>
<dbReference type="InterPro" id="IPR006461">
    <property type="entry name" value="PLAC_motif_containing"/>
</dbReference>
<dbReference type="EMBL" id="CP136891">
    <property type="protein sequence ID" value="WOK96173.1"/>
    <property type="molecule type" value="Genomic_DNA"/>
</dbReference>
<dbReference type="Pfam" id="PF04749">
    <property type="entry name" value="PLAC8"/>
    <property type="match status" value="1"/>
</dbReference>
<evidence type="ECO:0000313" key="3">
    <source>
        <dbReference type="EMBL" id="WOK96173.1"/>
    </source>
</evidence>
<feature type="compositionally biased region" description="Polar residues" evidence="1">
    <location>
        <begin position="29"/>
        <end position="38"/>
    </location>
</feature>
<feature type="transmembrane region" description="Helical" evidence="2">
    <location>
        <begin position="176"/>
        <end position="195"/>
    </location>
</feature>
<dbReference type="Proteomes" id="UP001327560">
    <property type="component" value="Chromosome 2"/>
</dbReference>
<proteinExistence type="predicted"/>
<keyword evidence="2" id="KW-0472">Membrane</keyword>
<dbReference type="PANTHER" id="PTHR15907">
    <property type="entry name" value="DUF614 FAMILY PROTEIN-RELATED"/>
    <property type="match status" value="1"/>
</dbReference>
<feature type="region of interest" description="Disordered" evidence="1">
    <location>
        <begin position="1"/>
        <end position="38"/>
    </location>
</feature>
<gene>
    <name evidence="3" type="ORF">Cni_G04880</name>
</gene>
<dbReference type="AlphaFoldDB" id="A0AAQ3Q346"/>